<reference evidence="1 2" key="1">
    <citation type="submission" date="2019-05" db="EMBL/GenBank/DDBJ databases">
        <title>Psychrobacillus vulpis sp. nov., a new species isolated from feces of a red fox that inhabits in The Tablas de Daimiel Natural Park, Albacete, Spain.</title>
        <authorList>
            <person name="Rodriguez M."/>
            <person name="Reina J.C."/>
            <person name="Bejar V."/>
            <person name="Llamas I."/>
        </authorList>
    </citation>
    <scope>NUCLEOTIDE SEQUENCE [LARGE SCALE GENOMIC DNA]</scope>
    <source>
        <strain evidence="1 2">NHI-2</strain>
    </source>
</reference>
<dbReference type="AlphaFoldDB" id="A0A544SV32"/>
<dbReference type="InterPro" id="IPR020139">
    <property type="entry name" value="DUF2642"/>
</dbReference>
<dbReference type="OrthoDB" id="2439488at2"/>
<proteinExistence type="predicted"/>
<keyword evidence="2" id="KW-1185">Reference proteome</keyword>
<name>A0A544SV32_9BACI</name>
<dbReference type="Proteomes" id="UP000318937">
    <property type="component" value="Unassembled WGS sequence"/>
</dbReference>
<comment type="caution">
    <text evidence="1">The sequence shown here is derived from an EMBL/GenBank/DDBJ whole genome shotgun (WGS) entry which is preliminary data.</text>
</comment>
<accession>A0A544SV32</accession>
<sequence length="78" mass="8769">MQVNTNPQSSVEFVSSFEPYLYHLLQTLSGKRVAVQTSTNNTIQGNLTMVAPDHIVVEVSGSPFYIRNQEIVWVTLSR</sequence>
<gene>
    <name evidence="1" type="ORF">FG383_16255</name>
</gene>
<dbReference type="Pfam" id="PF10842">
    <property type="entry name" value="DUF2642"/>
    <property type="match status" value="1"/>
</dbReference>
<evidence type="ECO:0000313" key="2">
    <source>
        <dbReference type="Proteomes" id="UP000318937"/>
    </source>
</evidence>
<protein>
    <submittedName>
        <fullName evidence="1">DUF2642 domain-containing protein</fullName>
    </submittedName>
</protein>
<dbReference type="EMBL" id="VDGG01000042">
    <property type="protein sequence ID" value="TQR09064.1"/>
    <property type="molecule type" value="Genomic_DNA"/>
</dbReference>
<organism evidence="1 2">
    <name type="scientific">Psychrobacillus soli</name>
    <dbReference type="NCBI Taxonomy" id="1543965"/>
    <lineage>
        <taxon>Bacteria</taxon>
        <taxon>Bacillati</taxon>
        <taxon>Bacillota</taxon>
        <taxon>Bacilli</taxon>
        <taxon>Bacillales</taxon>
        <taxon>Bacillaceae</taxon>
        <taxon>Psychrobacillus</taxon>
    </lineage>
</organism>
<evidence type="ECO:0000313" key="1">
    <source>
        <dbReference type="EMBL" id="TQR09064.1"/>
    </source>
</evidence>